<protein>
    <submittedName>
        <fullName evidence="1">Uncharacterized protein</fullName>
    </submittedName>
</protein>
<dbReference type="EMBL" id="SBIP01000008">
    <property type="protein sequence ID" value="RWX74448.1"/>
    <property type="molecule type" value="Genomic_DNA"/>
</dbReference>
<gene>
    <name evidence="1" type="ORF">EPK99_25015</name>
</gene>
<organism evidence="1 2">
    <name type="scientific">Neorhizobium lilium</name>
    <dbReference type="NCBI Taxonomy" id="2503024"/>
    <lineage>
        <taxon>Bacteria</taxon>
        <taxon>Pseudomonadati</taxon>
        <taxon>Pseudomonadota</taxon>
        <taxon>Alphaproteobacteria</taxon>
        <taxon>Hyphomicrobiales</taxon>
        <taxon>Rhizobiaceae</taxon>
        <taxon>Rhizobium/Agrobacterium group</taxon>
        <taxon>Neorhizobium</taxon>
    </lineage>
</organism>
<comment type="caution">
    <text evidence="1">The sequence shown here is derived from an EMBL/GenBank/DDBJ whole genome shotgun (WGS) entry which is preliminary data.</text>
</comment>
<dbReference type="OrthoDB" id="7361735at2"/>
<dbReference type="RefSeq" id="WP_128445818.1">
    <property type="nucleotide sequence ID" value="NZ_SBIP01000008.1"/>
</dbReference>
<proteinExistence type="predicted"/>
<evidence type="ECO:0000313" key="1">
    <source>
        <dbReference type="EMBL" id="RWX74448.1"/>
    </source>
</evidence>
<sequence length="71" mass="7977">MTCEQVVRKPLIASTSAVDYRLFEIIGWAMTHAPTREAYRRCSGEDIGPALDRYQAWLKENILGTGEDGDC</sequence>
<dbReference type="AlphaFoldDB" id="A0A444LA17"/>
<keyword evidence="2" id="KW-1185">Reference proteome</keyword>
<name>A0A444LA17_9HYPH</name>
<reference evidence="1 2" key="1">
    <citation type="submission" date="2019-01" db="EMBL/GenBank/DDBJ databases">
        <title>The draft genome of Rhizobium sp. 24NR.</title>
        <authorList>
            <person name="Liu L."/>
            <person name="Liang L."/>
            <person name="Shi S."/>
            <person name="Xu L."/>
            <person name="Wang X."/>
            <person name="Li L."/>
            <person name="Zhang X."/>
        </authorList>
    </citation>
    <scope>NUCLEOTIDE SEQUENCE [LARGE SCALE GENOMIC DNA]</scope>
    <source>
        <strain evidence="1 2">24NR</strain>
    </source>
</reference>
<dbReference type="Proteomes" id="UP000287687">
    <property type="component" value="Unassembled WGS sequence"/>
</dbReference>
<evidence type="ECO:0000313" key="2">
    <source>
        <dbReference type="Proteomes" id="UP000287687"/>
    </source>
</evidence>
<accession>A0A444LA17</accession>